<dbReference type="InterPro" id="IPR050370">
    <property type="entry name" value="HES_HEY"/>
</dbReference>
<dbReference type="GO" id="GO:0005634">
    <property type="term" value="C:nucleus"/>
    <property type="evidence" value="ECO:0007669"/>
    <property type="project" value="UniProtKB-SubCell"/>
</dbReference>
<evidence type="ECO:0000259" key="13">
    <source>
        <dbReference type="PROSITE" id="PS51054"/>
    </source>
</evidence>
<keyword evidence="4" id="KW-1017">Isopeptide bond</keyword>
<name>A0AAN7NGJ1_MYCAM</name>
<proteinExistence type="predicted"/>
<keyword evidence="10" id="KW-0539">Nucleus</keyword>
<evidence type="ECO:0008006" key="16">
    <source>
        <dbReference type="Google" id="ProtNLM"/>
    </source>
</evidence>
<sequence>MERIPSAQPPPVCLGKLPALESGDVPGLDFAHMYQVYKPRRGLKRSEDSKVNWGLRGRPALGMKVSRRRLPAGCSLRGAGAAGVRPQEPGRSSGGPRRRGAPAVRAALPPPPQSADPRPLALQETYKLPHRLIEKKRRDRINECIAQLKDLLPEHLKLTTLGHLEKAVVLELTLKHVKALTNLIEQQQQKIIALQNGLQAGDLSSRNLDSSQEMFRSGFQMCAKEMLQYLAKHENGKDLKSSQLVSHLHRMASEVLQGGAGRKSGDIPPKMVDLKEKPVSLTKAAEGHGKNCVPVIQRTFAHSSGEQSGSDTDTDSGYGGELEKSDSKSEQQYFKKDTELKYTVQERISSIKQETEDPPAKRSRLESPEGEGPFGSDMMGSSSSFLGPHAHQPPLCLPFYLIPPSATAYLPMLEKCWYPASVPVLYPSLPASAAALTGFMNPDKISPPLLMPQRLPSPVPAHSPIDSSALLQALKQIPPLNLETKD</sequence>
<keyword evidence="3" id="KW-0678">Repressor</keyword>
<dbReference type="Pfam" id="PF07527">
    <property type="entry name" value="Hairy_orange"/>
    <property type="match status" value="1"/>
</dbReference>
<dbReference type="SMART" id="SM00511">
    <property type="entry name" value="ORANGE"/>
    <property type="match status" value="1"/>
</dbReference>
<dbReference type="SUPFAM" id="SSF47459">
    <property type="entry name" value="HLH, helix-loop-helix DNA-binding domain"/>
    <property type="match status" value="1"/>
</dbReference>
<keyword evidence="6" id="KW-0805">Transcription regulation</keyword>
<dbReference type="InterPro" id="IPR036638">
    <property type="entry name" value="HLH_DNA-bd_sf"/>
</dbReference>
<dbReference type="GO" id="GO:0046983">
    <property type="term" value="F:protein dimerization activity"/>
    <property type="evidence" value="ECO:0007669"/>
    <property type="project" value="InterPro"/>
</dbReference>
<feature type="compositionally biased region" description="Basic and acidic residues" evidence="11">
    <location>
        <begin position="353"/>
        <end position="367"/>
    </location>
</feature>
<dbReference type="CDD" id="cd19749">
    <property type="entry name" value="bHLH-O_DEC1"/>
    <property type="match status" value="1"/>
</dbReference>
<reference evidence="14 15" key="1">
    <citation type="journal article" date="2023" name="J. Hered.">
        <title>Chromosome-level genome of the wood stork (Mycteria americana) provides insight into avian chromosome evolution.</title>
        <authorList>
            <person name="Flamio R. Jr."/>
            <person name="Ramstad K.M."/>
        </authorList>
    </citation>
    <scope>NUCLEOTIDE SEQUENCE [LARGE SCALE GENOMIC DNA]</scope>
    <source>
        <strain evidence="14">JAX WOST 10</strain>
    </source>
</reference>
<evidence type="ECO:0000256" key="6">
    <source>
        <dbReference type="ARBA" id="ARBA00023015"/>
    </source>
</evidence>
<dbReference type="PROSITE" id="PS50888">
    <property type="entry name" value="BHLH"/>
    <property type="match status" value="1"/>
</dbReference>
<dbReference type="InterPro" id="IPR011598">
    <property type="entry name" value="bHLH_dom"/>
</dbReference>
<keyword evidence="7" id="KW-0090">Biological rhythms</keyword>
<dbReference type="PANTHER" id="PTHR10985">
    <property type="entry name" value="BASIC HELIX-LOOP-HELIX TRANSCRIPTION FACTOR, HES-RELATED"/>
    <property type="match status" value="1"/>
</dbReference>
<keyword evidence="8" id="KW-0238">DNA-binding</keyword>
<evidence type="ECO:0000313" key="14">
    <source>
        <dbReference type="EMBL" id="KAK4815215.1"/>
    </source>
</evidence>
<dbReference type="Gene3D" id="4.10.280.10">
    <property type="entry name" value="Helix-loop-helix DNA-binding domain"/>
    <property type="match status" value="1"/>
</dbReference>
<evidence type="ECO:0000256" key="9">
    <source>
        <dbReference type="ARBA" id="ARBA00023163"/>
    </source>
</evidence>
<dbReference type="EMBL" id="JAUNZN010000010">
    <property type="protein sequence ID" value="KAK4815215.1"/>
    <property type="molecule type" value="Genomic_DNA"/>
</dbReference>
<feature type="compositionally biased region" description="Low complexity" evidence="11">
    <location>
        <begin position="85"/>
        <end position="107"/>
    </location>
</feature>
<protein>
    <recommendedName>
        <fullName evidence="16">BHE40 protein</fullName>
    </recommendedName>
</protein>
<dbReference type="GO" id="GO:0048511">
    <property type="term" value="P:rhythmic process"/>
    <property type="evidence" value="ECO:0007669"/>
    <property type="project" value="UniProtKB-KW"/>
</dbReference>
<dbReference type="AlphaFoldDB" id="A0AAN7NGJ1"/>
<evidence type="ECO:0000256" key="8">
    <source>
        <dbReference type="ARBA" id="ARBA00023125"/>
    </source>
</evidence>
<feature type="region of interest" description="Disordered" evidence="11">
    <location>
        <begin position="301"/>
        <end position="334"/>
    </location>
</feature>
<evidence type="ECO:0000259" key="12">
    <source>
        <dbReference type="PROSITE" id="PS50888"/>
    </source>
</evidence>
<evidence type="ECO:0000256" key="3">
    <source>
        <dbReference type="ARBA" id="ARBA00022491"/>
    </source>
</evidence>
<dbReference type="GO" id="GO:0005737">
    <property type="term" value="C:cytoplasm"/>
    <property type="evidence" value="ECO:0007669"/>
    <property type="project" value="UniProtKB-SubCell"/>
</dbReference>
<dbReference type="SUPFAM" id="SSF158457">
    <property type="entry name" value="Orange domain-like"/>
    <property type="match status" value="1"/>
</dbReference>
<evidence type="ECO:0000256" key="10">
    <source>
        <dbReference type="ARBA" id="ARBA00023242"/>
    </source>
</evidence>
<gene>
    <name evidence="14" type="ORF">QYF61_022493</name>
</gene>
<comment type="subcellular location">
    <subcellularLocation>
        <location evidence="2">Cytoplasm</location>
    </subcellularLocation>
    <subcellularLocation>
        <location evidence="1">Nucleus</location>
    </subcellularLocation>
</comment>
<evidence type="ECO:0000256" key="5">
    <source>
        <dbReference type="ARBA" id="ARBA00022843"/>
    </source>
</evidence>
<feature type="region of interest" description="Disordered" evidence="11">
    <location>
        <begin position="349"/>
        <end position="379"/>
    </location>
</feature>
<dbReference type="FunFam" id="4.10.280.10:FF:000020">
    <property type="entry name" value="class E basic helix-loop-helix protein 40"/>
    <property type="match status" value="1"/>
</dbReference>
<keyword evidence="5" id="KW-0832">Ubl conjugation</keyword>
<feature type="compositionally biased region" description="Basic and acidic residues" evidence="11">
    <location>
        <begin position="321"/>
        <end position="334"/>
    </location>
</feature>
<evidence type="ECO:0000256" key="11">
    <source>
        <dbReference type="SAM" id="MobiDB-lite"/>
    </source>
</evidence>
<evidence type="ECO:0000256" key="4">
    <source>
        <dbReference type="ARBA" id="ARBA00022499"/>
    </source>
</evidence>
<accession>A0AAN7NGJ1</accession>
<evidence type="ECO:0000256" key="2">
    <source>
        <dbReference type="ARBA" id="ARBA00004496"/>
    </source>
</evidence>
<evidence type="ECO:0000256" key="7">
    <source>
        <dbReference type="ARBA" id="ARBA00023108"/>
    </source>
</evidence>
<dbReference type="GO" id="GO:0003677">
    <property type="term" value="F:DNA binding"/>
    <property type="evidence" value="ECO:0007669"/>
    <property type="project" value="UniProtKB-KW"/>
</dbReference>
<dbReference type="Proteomes" id="UP001333110">
    <property type="component" value="Unassembled WGS sequence"/>
</dbReference>
<keyword evidence="9" id="KW-0804">Transcription</keyword>
<feature type="domain" description="Orange" evidence="13">
    <location>
        <begin position="215"/>
        <end position="248"/>
    </location>
</feature>
<keyword evidence="15" id="KW-1185">Reference proteome</keyword>
<feature type="domain" description="BHLH" evidence="12">
    <location>
        <begin position="125"/>
        <end position="180"/>
    </location>
</feature>
<dbReference type="GO" id="GO:0006355">
    <property type="term" value="P:regulation of DNA-templated transcription"/>
    <property type="evidence" value="ECO:0007669"/>
    <property type="project" value="InterPro"/>
</dbReference>
<dbReference type="SMART" id="SM00353">
    <property type="entry name" value="HLH"/>
    <property type="match status" value="1"/>
</dbReference>
<feature type="region of interest" description="Disordered" evidence="11">
    <location>
        <begin position="76"/>
        <end position="119"/>
    </location>
</feature>
<organism evidence="14 15">
    <name type="scientific">Mycteria americana</name>
    <name type="common">Wood stork</name>
    <dbReference type="NCBI Taxonomy" id="33587"/>
    <lineage>
        <taxon>Eukaryota</taxon>
        <taxon>Metazoa</taxon>
        <taxon>Chordata</taxon>
        <taxon>Craniata</taxon>
        <taxon>Vertebrata</taxon>
        <taxon>Euteleostomi</taxon>
        <taxon>Archelosauria</taxon>
        <taxon>Archosauria</taxon>
        <taxon>Dinosauria</taxon>
        <taxon>Saurischia</taxon>
        <taxon>Theropoda</taxon>
        <taxon>Coelurosauria</taxon>
        <taxon>Aves</taxon>
        <taxon>Neognathae</taxon>
        <taxon>Neoaves</taxon>
        <taxon>Aequornithes</taxon>
        <taxon>Ciconiiformes</taxon>
        <taxon>Ciconiidae</taxon>
        <taxon>Mycteria</taxon>
    </lineage>
</organism>
<dbReference type="InterPro" id="IPR003650">
    <property type="entry name" value="Orange_dom"/>
</dbReference>
<evidence type="ECO:0000256" key="1">
    <source>
        <dbReference type="ARBA" id="ARBA00004123"/>
    </source>
</evidence>
<dbReference type="Gene3D" id="6.10.250.980">
    <property type="match status" value="1"/>
</dbReference>
<dbReference type="Pfam" id="PF00010">
    <property type="entry name" value="HLH"/>
    <property type="match status" value="1"/>
</dbReference>
<evidence type="ECO:0000313" key="15">
    <source>
        <dbReference type="Proteomes" id="UP001333110"/>
    </source>
</evidence>
<comment type="caution">
    <text evidence="14">The sequence shown here is derived from an EMBL/GenBank/DDBJ whole genome shotgun (WGS) entry which is preliminary data.</text>
</comment>
<dbReference type="PROSITE" id="PS51054">
    <property type="entry name" value="ORANGE"/>
    <property type="match status" value="1"/>
</dbReference>